<dbReference type="Proteomes" id="UP000298738">
    <property type="component" value="Chromosome"/>
</dbReference>
<feature type="domain" description="Rhodanese" evidence="2">
    <location>
        <begin position="50"/>
        <end position="141"/>
    </location>
</feature>
<keyword evidence="1" id="KW-0472">Membrane</keyword>
<dbReference type="AlphaFoldDB" id="A0A4D6XXY9"/>
<sequence length="146" mass="17349">MRDVMLFISENIILFIIWFFFLVLAIFLSIRNIFIKSKIINNIQAIKLINQHRAIIIDTRSSDFFNKGHIVNSINFPLNKIFLSNFKEIEIYKSSPIILILNETYKYNKCIQAFLKYGFNHIYILNNGIHSWNLEYLPLVTKEKKS</sequence>
<dbReference type="InterPro" id="IPR001763">
    <property type="entry name" value="Rhodanese-like_dom"/>
</dbReference>
<evidence type="ECO:0000313" key="4">
    <source>
        <dbReference type="Proteomes" id="UP000298738"/>
    </source>
</evidence>
<dbReference type="CDD" id="cd00158">
    <property type="entry name" value="RHOD"/>
    <property type="match status" value="1"/>
</dbReference>
<name>A0A4D6XXY9_9GAMM</name>
<dbReference type="Gene3D" id="3.40.250.10">
    <property type="entry name" value="Rhodanese-like domain"/>
    <property type="match status" value="1"/>
</dbReference>
<dbReference type="OrthoDB" id="9808735at2"/>
<gene>
    <name evidence="3" type="ORF">D9V68_00260</name>
</gene>
<keyword evidence="1" id="KW-0812">Transmembrane</keyword>
<reference evidence="3 4" key="1">
    <citation type="submission" date="2018-12" db="EMBL/GenBank/DDBJ databases">
        <authorList>
            <person name="Chong R.A."/>
        </authorList>
    </citation>
    <scope>NUCLEOTIDE SEQUENCE [LARGE SCALE GENOMIC DNA]</scope>
    <source>
        <strain evidence="3 4">Hla</strain>
    </source>
</reference>
<dbReference type="PROSITE" id="PS50206">
    <property type="entry name" value="RHODANESE_3"/>
    <property type="match status" value="1"/>
</dbReference>
<organism evidence="3 4">
    <name type="scientific">Buchnera aphidicola</name>
    <name type="common">Hyperomyzus lactucae</name>
    <dbReference type="NCBI Taxonomy" id="1241860"/>
    <lineage>
        <taxon>Bacteria</taxon>
        <taxon>Pseudomonadati</taxon>
        <taxon>Pseudomonadota</taxon>
        <taxon>Gammaproteobacteria</taxon>
        <taxon>Enterobacterales</taxon>
        <taxon>Erwiniaceae</taxon>
        <taxon>Buchnera</taxon>
    </lineage>
</organism>
<proteinExistence type="predicted"/>
<keyword evidence="1" id="KW-1133">Transmembrane helix</keyword>
<feature type="transmembrane region" description="Helical" evidence="1">
    <location>
        <begin position="12"/>
        <end position="30"/>
    </location>
</feature>
<evidence type="ECO:0000313" key="3">
    <source>
        <dbReference type="EMBL" id="QCI20799.1"/>
    </source>
</evidence>
<protein>
    <submittedName>
        <fullName evidence="3">Rhodanese-like domain-containing protein</fullName>
    </submittedName>
</protein>
<reference evidence="3 4" key="2">
    <citation type="submission" date="2019-05" db="EMBL/GenBank/DDBJ databases">
        <title>Genome evolution of the obligate endosymbiont Buchnera aphidicola.</title>
        <authorList>
            <person name="Moran N.A."/>
        </authorList>
    </citation>
    <scope>NUCLEOTIDE SEQUENCE [LARGE SCALE GENOMIC DNA]</scope>
    <source>
        <strain evidence="3 4">Hla</strain>
    </source>
</reference>
<evidence type="ECO:0000256" key="1">
    <source>
        <dbReference type="SAM" id="Phobius"/>
    </source>
</evidence>
<dbReference type="RefSeq" id="WP_158357213.1">
    <property type="nucleotide sequence ID" value="NZ_CP034876.1"/>
</dbReference>
<dbReference type="Pfam" id="PF00581">
    <property type="entry name" value="Rhodanese"/>
    <property type="match status" value="1"/>
</dbReference>
<dbReference type="SUPFAM" id="SSF52821">
    <property type="entry name" value="Rhodanese/Cell cycle control phosphatase"/>
    <property type="match status" value="1"/>
</dbReference>
<evidence type="ECO:0000259" key="2">
    <source>
        <dbReference type="PROSITE" id="PS50206"/>
    </source>
</evidence>
<dbReference type="SMART" id="SM00450">
    <property type="entry name" value="RHOD"/>
    <property type="match status" value="1"/>
</dbReference>
<dbReference type="EMBL" id="CP034876">
    <property type="protein sequence ID" value="QCI20799.1"/>
    <property type="molecule type" value="Genomic_DNA"/>
</dbReference>
<accession>A0A4D6XXY9</accession>
<dbReference type="InterPro" id="IPR036873">
    <property type="entry name" value="Rhodanese-like_dom_sf"/>
</dbReference>